<accession>A0A0C1QPB0</accession>
<feature type="active site" description="Proton acceptor" evidence="17">
    <location>
        <position position="153"/>
    </location>
</feature>
<organism evidence="22 23">
    <name type="scientific">Candidatus Jidaibacter acanthamoebae</name>
    <dbReference type="NCBI Taxonomy" id="86105"/>
    <lineage>
        <taxon>Bacteria</taxon>
        <taxon>Pseudomonadati</taxon>
        <taxon>Pseudomonadota</taxon>
        <taxon>Alphaproteobacteria</taxon>
        <taxon>Rickettsiales</taxon>
        <taxon>Candidatus Midichloriaceae</taxon>
        <taxon>Candidatus Jidaibacter</taxon>
    </lineage>
</organism>
<feature type="binding site" evidence="18">
    <location>
        <position position="60"/>
    </location>
    <ligand>
        <name>substrate</name>
    </ligand>
</feature>
<comment type="cofactor">
    <cofactor evidence="19">
        <name>Mg(2+)</name>
        <dbReference type="ChEBI" id="CHEBI:18420"/>
    </cofactor>
    <cofactor evidence="19">
        <name>Mn(2+)</name>
        <dbReference type="ChEBI" id="CHEBI:29035"/>
    </cofactor>
    <text evidence="19">Binds 2 divalent metal cations. Magnesium or manganese.</text>
</comment>
<dbReference type="InterPro" id="IPR036397">
    <property type="entry name" value="RNaseH_sf"/>
</dbReference>
<keyword evidence="4 20" id="KW-0808">Transferase</keyword>
<evidence type="ECO:0000256" key="10">
    <source>
        <dbReference type="ARBA" id="ARBA00022839"/>
    </source>
</evidence>
<evidence type="ECO:0000256" key="12">
    <source>
        <dbReference type="ARBA" id="ARBA00022932"/>
    </source>
</evidence>
<dbReference type="InterPro" id="IPR006054">
    <property type="entry name" value="DnaQ"/>
</dbReference>
<dbReference type="AlphaFoldDB" id="A0A0C1QPB0"/>
<dbReference type="SMART" id="SM00479">
    <property type="entry name" value="EXOIII"/>
    <property type="match status" value="1"/>
</dbReference>
<evidence type="ECO:0000256" key="7">
    <source>
        <dbReference type="ARBA" id="ARBA00022722"/>
    </source>
</evidence>
<dbReference type="GO" id="GO:0046872">
    <property type="term" value="F:metal ion binding"/>
    <property type="evidence" value="ECO:0007669"/>
    <property type="project" value="UniProtKB-KW"/>
</dbReference>
<evidence type="ECO:0000256" key="13">
    <source>
        <dbReference type="ARBA" id="ARBA00023211"/>
    </source>
</evidence>
<dbReference type="PANTHER" id="PTHR30231">
    <property type="entry name" value="DNA POLYMERASE III SUBUNIT EPSILON"/>
    <property type="match status" value="1"/>
</dbReference>
<dbReference type="FunFam" id="3.30.420.10:FF:000012">
    <property type="entry name" value="DNA polymerase III subunit epsilon"/>
    <property type="match status" value="1"/>
</dbReference>
<dbReference type="GO" id="GO:0003887">
    <property type="term" value="F:DNA-directed DNA polymerase activity"/>
    <property type="evidence" value="ECO:0007669"/>
    <property type="project" value="UniProtKB-KW"/>
</dbReference>
<dbReference type="STRING" id="86105.NF27_CG00580"/>
<keyword evidence="10 20" id="KW-0269">Exonuclease</keyword>
<dbReference type="InterPro" id="IPR012337">
    <property type="entry name" value="RNaseH-like_sf"/>
</dbReference>
<sequence>MADIREIVLDTETTGLNPYEGHRIIEIGCVELINREITGRTYHTYINPLRDVPSDSYAIHGISSKFLLDKPLFKDIVNDFLNFLEGGNLIIHNAGFDIGFINYELNLISLKLLNFDNVIDTLTLARRKFPKSPASLDALCQRFNISLENREKHGALIDSELLAQVYIALLEGSQSTLSFAEDVDNIMKTIKAESNFPYRRFQITTQEEKLHKDFVEKIPNSLWKSYNN</sequence>
<evidence type="ECO:0000256" key="17">
    <source>
        <dbReference type="PIRSR" id="PIRSR606309-1"/>
    </source>
</evidence>
<feature type="binding site" evidence="19">
    <location>
        <position position="10"/>
    </location>
    <ligand>
        <name>a divalent metal cation</name>
        <dbReference type="ChEBI" id="CHEBI:60240"/>
        <label>1</label>
        <note>catalytic</note>
    </ligand>
</feature>
<dbReference type="Pfam" id="PF00929">
    <property type="entry name" value="RNase_T"/>
    <property type="match status" value="1"/>
</dbReference>
<dbReference type="NCBIfam" id="TIGR00573">
    <property type="entry name" value="dnaq"/>
    <property type="match status" value="1"/>
</dbReference>
<dbReference type="PANTHER" id="PTHR30231:SF41">
    <property type="entry name" value="DNA POLYMERASE III SUBUNIT EPSILON"/>
    <property type="match status" value="1"/>
</dbReference>
<keyword evidence="23" id="KW-1185">Reference proteome</keyword>
<evidence type="ECO:0000256" key="8">
    <source>
        <dbReference type="ARBA" id="ARBA00022723"/>
    </source>
</evidence>
<feature type="binding site" evidence="18">
    <location>
        <position position="12"/>
    </location>
    <ligand>
        <name>substrate</name>
    </ligand>
</feature>
<keyword evidence="13 19" id="KW-0464">Manganese</keyword>
<evidence type="ECO:0000256" key="1">
    <source>
        <dbReference type="ARBA" id="ARBA00001936"/>
    </source>
</evidence>
<gene>
    <name evidence="22" type="primary">dnaQ_2</name>
    <name evidence="20" type="synonym">dnaQ</name>
    <name evidence="22" type="ORF">NF27_CG00580</name>
</gene>
<feature type="binding site" evidence="19">
    <location>
        <position position="158"/>
    </location>
    <ligand>
        <name>a divalent metal cation</name>
        <dbReference type="ChEBI" id="CHEBI:60240"/>
        <label>1</label>
        <note>catalytic</note>
    </ligand>
</feature>
<dbReference type="InterPro" id="IPR006309">
    <property type="entry name" value="DnaQ_proteo"/>
</dbReference>
<name>A0A0C1QPB0_9RICK</name>
<evidence type="ECO:0000256" key="20">
    <source>
        <dbReference type="RuleBase" id="RU364087"/>
    </source>
</evidence>
<comment type="caution">
    <text evidence="22">The sequence shown here is derived from an EMBL/GenBank/DDBJ whole genome shotgun (WGS) entry which is preliminary data.</text>
</comment>
<dbReference type="NCBIfam" id="TIGR01406">
    <property type="entry name" value="dnaQ_proteo"/>
    <property type="match status" value="1"/>
</dbReference>
<evidence type="ECO:0000256" key="5">
    <source>
        <dbReference type="ARBA" id="ARBA00022695"/>
    </source>
</evidence>
<evidence type="ECO:0000256" key="9">
    <source>
        <dbReference type="ARBA" id="ARBA00022801"/>
    </source>
</evidence>
<keyword evidence="11 19" id="KW-0460">Magnesium</keyword>
<dbReference type="NCBIfam" id="NF004316">
    <property type="entry name" value="PRK05711.1"/>
    <property type="match status" value="1"/>
</dbReference>
<feature type="binding site" evidence="18">
    <location>
        <position position="158"/>
    </location>
    <ligand>
        <name>substrate</name>
    </ligand>
</feature>
<evidence type="ECO:0000256" key="19">
    <source>
        <dbReference type="PIRSR" id="PIRSR606309-3"/>
    </source>
</evidence>
<proteinExistence type="predicted"/>
<dbReference type="GO" id="GO:0045004">
    <property type="term" value="P:DNA replication proofreading"/>
    <property type="evidence" value="ECO:0007669"/>
    <property type="project" value="TreeGrafter"/>
</dbReference>
<dbReference type="OrthoDB" id="9804290at2"/>
<evidence type="ECO:0000256" key="2">
    <source>
        <dbReference type="ARBA" id="ARBA00012417"/>
    </source>
</evidence>
<keyword evidence="5 20" id="KW-0548">Nucleotidyltransferase</keyword>
<dbReference type="RefSeq" id="WP_039455115.1">
    <property type="nucleotide sequence ID" value="NZ_JSWE01000058.1"/>
</dbReference>
<dbReference type="GO" id="GO:0003677">
    <property type="term" value="F:DNA binding"/>
    <property type="evidence" value="ECO:0007669"/>
    <property type="project" value="InterPro"/>
</dbReference>
<keyword evidence="9 20" id="KW-0378">Hydrolase</keyword>
<feature type="domain" description="Exonuclease" evidence="21">
    <location>
        <begin position="5"/>
        <end position="175"/>
    </location>
</feature>
<evidence type="ECO:0000256" key="18">
    <source>
        <dbReference type="PIRSR" id="PIRSR606309-2"/>
    </source>
</evidence>
<comment type="function">
    <text evidence="14 20">DNA polymerase III is a complex, multichain enzyme responsible for most of the replicative synthesis in bacteria. The epsilon subunit contain the editing function and is a proofreading 3'-5' exonuclease.</text>
</comment>
<dbReference type="GO" id="GO:0005829">
    <property type="term" value="C:cytosol"/>
    <property type="evidence" value="ECO:0007669"/>
    <property type="project" value="TreeGrafter"/>
</dbReference>
<evidence type="ECO:0000256" key="6">
    <source>
        <dbReference type="ARBA" id="ARBA00022705"/>
    </source>
</evidence>
<keyword evidence="12 20" id="KW-0239">DNA-directed DNA polymerase</keyword>
<feature type="binding site" evidence="18">
    <location>
        <position position="10"/>
    </location>
    <ligand>
        <name>substrate</name>
    </ligand>
</feature>
<evidence type="ECO:0000256" key="4">
    <source>
        <dbReference type="ARBA" id="ARBA00022679"/>
    </source>
</evidence>
<dbReference type="Proteomes" id="UP000031258">
    <property type="component" value="Unassembled WGS sequence"/>
</dbReference>
<dbReference type="CDD" id="cd06131">
    <property type="entry name" value="DNA_pol_III_epsilon_Ecoli_like"/>
    <property type="match status" value="1"/>
</dbReference>
<evidence type="ECO:0000256" key="16">
    <source>
        <dbReference type="ARBA" id="ARBA00049244"/>
    </source>
</evidence>
<dbReference type="EC" id="2.7.7.7" evidence="2 20"/>
<evidence type="ECO:0000313" key="23">
    <source>
        <dbReference type="Proteomes" id="UP000031258"/>
    </source>
</evidence>
<protein>
    <recommendedName>
        <fullName evidence="3 20">DNA polymerase III subunit epsilon</fullName>
        <ecNumber evidence="2 20">2.7.7.7</ecNumber>
    </recommendedName>
</protein>
<dbReference type="Gene3D" id="3.30.420.10">
    <property type="entry name" value="Ribonuclease H-like superfamily/Ribonuclease H"/>
    <property type="match status" value="1"/>
</dbReference>
<evidence type="ECO:0000313" key="22">
    <source>
        <dbReference type="EMBL" id="KIE05878.1"/>
    </source>
</evidence>
<keyword evidence="8 19" id="KW-0479">Metal-binding</keyword>
<comment type="cofactor">
    <cofactor evidence="1 20">
        <name>Mn(2+)</name>
        <dbReference type="ChEBI" id="CHEBI:29035"/>
    </cofactor>
</comment>
<dbReference type="EMBL" id="JSWE01000058">
    <property type="protein sequence ID" value="KIE05878.1"/>
    <property type="molecule type" value="Genomic_DNA"/>
</dbReference>
<dbReference type="InterPro" id="IPR013520">
    <property type="entry name" value="Ribonucl_H"/>
</dbReference>
<dbReference type="PATRIC" id="fig|86105.3.peg.292"/>
<comment type="catalytic activity">
    <reaction evidence="16 20">
        <text>DNA(n) + a 2'-deoxyribonucleoside 5'-triphosphate = DNA(n+1) + diphosphate</text>
        <dbReference type="Rhea" id="RHEA:22508"/>
        <dbReference type="Rhea" id="RHEA-COMP:17339"/>
        <dbReference type="Rhea" id="RHEA-COMP:17340"/>
        <dbReference type="ChEBI" id="CHEBI:33019"/>
        <dbReference type="ChEBI" id="CHEBI:61560"/>
        <dbReference type="ChEBI" id="CHEBI:173112"/>
        <dbReference type="EC" id="2.7.7.7"/>
    </reaction>
</comment>
<dbReference type="GO" id="GO:0008408">
    <property type="term" value="F:3'-5' exonuclease activity"/>
    <property type="evidence" value="ECO:0007669"/>
    <property type="project" value="TreeGrafter"/>
</dbReference>
<evidence type="ECO:0000256" key="3">
    <source>
        <dbReference type="ARBA" id="ARBA00020352"/>
    </source>
</evidence>
<keyword evidence="6 20" id="KW-0235">DNA replication</keyword>
<comment type="subunit">
    <text evidence="15 20">DNA polymerase III contains a core (composed of alpha, epsilon and theta chains) that associates with a tau subunit. This core dimerizes to form the POLIII' complex. PolIII' associates with the gamma complex (composed of gamma, delta, delta', psi and chi chains) and with the beta chain to form the complete DNA polymerase III complex.</text>
</comment>
<evidence type="ECO:0000256" key="11">
    <source>
        <dbReference type="ARBA" id="ARBA00022842"/>
    </source>
</evidence>
<reference evidence="22 23" key="1">
    <citation type="submission" date="2014-11" db="EMBL/GenBank/DDBJ databases">
        <title>A Rickettsiales Symbiont of Amoebae With Ancient Features.</title>
        <authorList>
            <person name="Schulz F."/>
            <person name="Martijn J."/>
            <person name="Wascher F."/>
            <person name="Kostanjsek R."/>
            <person name="Ettema T.J."/>
            <person name="Horn M."/>
        </authorList>
    </citation>
    <scope>NUCLEOTIDE SEQUENCE [LARGE SCALE GENOMIC DNA]</scope>
    <source>
        <strain evidence="22 23">UWC36</strain>
    </source>
</reference>
<dbReference type="SUPFAM" id="SSF53098">
    <property type="entry name" value="Ribonuclease H-like"/>
    <property type="match status" value="1"/>
</dbReference>
<keyword evidence="7 20" id="KW-0540">Nuclease</keyword>
<evidence type="ECO:0000256" key="15">
    <source>
        <dbReference type="ARBA" id="ARBA00026073"/>
    </source>
</evidence>
<feature type="binding site" evidence="19">
    <location>
        <position position="12"/>
    </location>
    <ligand>
        <name>a divalent metal cation</name>
        <dbReference type="ChEBI" id="CHEBI:60240"/>
        <label>1</label>
        <note>catalytic</note>
    </ligand>
</feature>
<evidence type="ECO:0000256" key="14">
    <source>
        <dbReference type="ARBA" id="ARBA00025483"/>
    </source>
</evidence>
<evidence type="ECO:0000259" key="21">
    <source>
        <dbReference type="SMART" id="SM00479"/>
    </source>
</evidence>